<dbReference type="InterPro" id="IPR015943">
    <property type="entry name" value="WD40/YVTN_repeat-like_dom_sf"/>
</dbReference>
<feature type="domain" description="Sec16 Sec23-binding" evidence="18">
    <location>
        <begin position="521"/>
        <end position="737"/>
    </location>
</feature>
<evidence type="ECO:0000256" key="4">
    <source>
        <dbReference type="ARBA" id="ARBA00013507"/>
    </source>
</evidence>
<dbReference type="PROSITE" id="PS00678">
    <property type="entry name" value="WD_REPEATS_1"/>
    <property type="match status" value="2"/>
</dbReference>
<keyword evidence="13" id="KW-0968">Cytoplasmic vesicle</keyword>
<evidence type="ECO:0000256" key="12">
    <source>
        <dbReference type="ARBA" id="ARBA00023136"/>
    </source>
</evidence>
<dbReference type="InterPro" id="IPR040251">
    <property type="entry name" value="SEC31-like"/>
</dbReference>
<feature type="compositionally biased region" description="Polar residues" evidence="16">
    <location>
        <begin position="1148"/>
        <end position="1159"/>
    </location>
</feature>
<feature type="compositionally biased region" description="Low complexity" evidence="16">
    <location>
        <begin position="1043"/>
        <end position="1052"/>
    </location>
</feature>
<evidence type="ECO:0000256" key="16">
    <source>
        <dbReference type="SAM" id="MobiDB-lite"/>
    </source>
</evidence>
<evidence type="ECO:0000256" key="6">
    <source>
        <dbReference type="ARBA" id="ARBA00022448"/>
    </source>
</evidence>
<dbReference type="InterPro" id="IPR024298">
    <property type="entry name" value="Sec16_Sec23-bd"/>
</dbReference>
<dbReference type="Gene3D" id="6.10.140.1600">
    <property type="match status" value="1"/>
</dbReference>
<reference evidence="19 20" key="1">
    <citation type="journal article" date="2011" name="Proc. Natl. Acad. Sci. U.S.A.">
        <title>Evolutionary erosion of yeast sex chromosomes by mating-type switching accidents.</title>
        <authorList>
            <person name="Gordon J.L."/>
            <person name="Armisen D."/>
            <person name="Proux-Wera E."/>
            <person name="Oheigeartaigh S.S."/>
            <person name="Byrne K.P."/>
            <person name="Wolfe K.H."/>
        </authorList>
    </citation>
    <scope>NUCLEOTIDE SEQUENCE [LARGE SCALE GENOMIC DNA]</scope>
    <source>
        <strain evidence="20">ATCC 76901 / BCRC 22586 / CBS 4309 / NBRC 1992 / NRRL Y-12630</strain>
    </source>
</reference>
<evidence type="ECO:0000259" key="18">
    <source>
        <dbReference type="Pfam" id="PF12931"/>
    </source>
</evidence>
<evidence type="ECO:0000256" key="2">
    <source>
        <dbReference type="ARBA" id="ARBA00004397"/>
    </source>
</evidence>
<dbReference type="PROSITE" id="PS50294">
    <property type="entry name" value="WD_REPEATS_REGION"/>
    <property type="match status" value="1"/>
</dbReference>
<evidence type="ECO:0000256" key="3">
    <source>
        <dbReference type="ARBA" id="ARBA00009358"/>
    </source>
</evidence>
<sequence length="1276" mass="140132">MVKLAEYSRTATFAWSQDKIPYIVTGTASGTIAADFSNDSTLELWSLLSDPKKDPTPVASITTDARFKDLDWSFDNKFIAGALDDNGKIELFSKEENDTKISLKSLGKFKKHTTAVNTLRFNPKQQNVLASAGNNGEILIWDINKTLSSTDYSPSAPGIAMSTQDEIKSVSWNKSLAHVFASAGDTTTYASIWDLKAKKEVIHLNYTSPKTGLKPNLAVVEWHPKVTTYVATASGSDSDPVILIWDLRNSNMPMTTLEGPHTKGIMSLDWCTKDESLLLSSGRDGIVALWDTKANEVSTTYPTRSQWCFKTKFAPENPDIFASAGFDGQINVNTLQDLTNSQDSQTQADTNKESESEFWNHVSTSTPLEKPTVSKIHAPNWYGNRSPAAQWAFGGKLVKISKDGKGVEIVKPKVQGMECNLKLNEALLTDDYRPLINQRLVKPINDVNEEDWSLLEKLSMDGKTDFLKDAFAFDDEGEEVEDEKPEEALKSSSSGEEFFQSIETKFQPEGKYELKDPLEQKIAQKLVVKNLKQAIKDTLDNELLLEALVIALDSQDTFVKDLVKNAYFTKYADKSSLARVLYSVSKNDIDDMIQNLDINQWKYTVKNIYNLLKDDEAQRNEKLVAIGDRLLEHGERQDALIIYLAASSLDKVASIWLKEFPVLEEKLKLTHKSLYEAHLECITEFVERFTVFSNFVGGNAMINNDALIAKFLEFVSLTAATGNFELASSFLDHLPGDNEQVNTEKERVLIASGKTVKKQLPQTTMSTKTAARRTYTQQPMGTIPQQQQQQSVPMPNTHSGISAYAPPVQAVNQTPYYANANRTASVVHKSNPYAPTGGVQTPHETSFGPPVPGASPLNQAISNPPIQQTIPPPQLQPTSSFITPKNPYAIPQPEQPEQNPSPALMTAAHPLSGQAPHLNRNANDGWNDLSLQMAEKETKPSRAKPIAIGSINSSTQIAQPQRPSIPNNPMTPMSSNPNQPPPPPLSRASSQVYSQSPAAPRRISRASSLIPVNEHVRKPSVKTNNPYAPTVQQAPKPQPNAYTPSSTSTPTPGMGLQQIPPNSPYVGTPQQQPVNPYAPPPAASVAQVNNPYAPSQQPLAPGQAPTGSSSPPKQAPIPPPPTKMTRTRPQQEGPAAVALPPPKAVSTADVSPSPLSTRESSVEPGTVKGQIPPEQQELVNYLKEELGRVTPLVPAAYSKQVKDCDKRLKILYKHLENQDLLTQPTIDKLNHLVALMKEKKYKDAMNIVTDIAINNAQEVGNWLTGVKRLISLADAA</sequence>
<evidence type="ECO:0000256" key="11">
    <source>
        <dbReference type="ARBA" id="ARBA00022927"/>
    </source>
</evidence>
<dbReference type="Pfam" id="PF11549">
    <property type="entry name" value="Sec31"/>
    <property type="match status" value="1"/>
</dbReference>
<feature type="compositionally biased region" description="Polar residues" evidence="16">
    <location>
        <begin position="1021"/>
        <end position="1035"/>
    </location>
</feature>
<proteinExistence type="inferred from homology"/>
<keyword evidence="20" id="KW-1185">Reference proteome</keyword>
<dbReference type="InterPro" id="IPR009917">
    <property type="entry name" value="SRA1/Sec31"/>
</dbReference>
<dbReference type="GO" id="GO:0030127">
    <property type="term" value="C:COPII vesicle coat"/>
    <property type="evidence" value="ECO:0007669"/>
    <property type="project" value="EnsemblFungi"/>
</dbReference>
<keyword evidence="11" id="KW-0653">Protein transport</keyword>
<dbReference type="RefSeq" id="XP_003676802.1">
    <property type="nucleotide sequence ID" value="XM_003676754.1"/>
</dbReference>
<feature type="region of interest" description="Disordered" evidence="16">
    <location>
        <begin position="340"/>
        <end position="371"/>
    </location>
</feature>
<comment type="function">
    <text evidence="14">Component of the coat protein complex II (COPII) which promotes the formation of transport vesicles from the endoplasmic reticulum (ER). The coat has two main functions, the physical deformation of the endoplasmic reticulum membrane into vesicles and the selection of cargo molecules.</text>
</comment>
<comment type="similarity">
    <text evidence="3">Belongs to the WD repeat SEC31 family.</text>
</comment>
<dbReference type="HOGENOM" id="CLU_003033_2_0_1"/>
<evidence type="ECO:0000256" key="15">
    <source>
        <dbReference type="PROSITE-ProRule" id="PRU00221"/>
    </source>
</evidence>
<dbReference type="GO" id="GO:0070971">
    <property type="term" value="C:endoplasmic reticulum exit site"/>
    <property type="evidence" value="ECO:0007669"/>
    <property type="project" value="TreeGrafter"/>
</dbReference>
<dbReference type="PANTHER" id="PTHR13923">
    <property type="entry name" value="SEC31-RELATED PROTEIN"/>
    <property type="match status" value="1"/>
</dbReference>
<dbReference type="PANTHER" id="PTHR13923:SF11">
    <property type="entry name" value="SECRETORY 31, ISOFORM D"/>
    <property type="match status" value="1"/>
</dbReference>
<feature type="compositionally biased region" description="Polar residues" evidence="16">
    <location>
        <begin position="340"/>
        <end position="349"/>
    </location>
</feature>
<dbReference type="Gene3D" id="2.20.25.400">
    <property type="match status" value="1"/>
</dbReference>
<dbReference type="Pfam" id="PF00400">
    <property type="entry name" value="WD40"/>
    <property type="match status" value="2"/>
</dbReference>
<feature type="region of interest" description="Disordered" evidence="16">
    <location>
        <begin position="935"/>
        <end position="1170"/>
    </location>
</feature>
<dbReference type="FunCoup" id="G0VG26">
    <property type="interactions" value="799"/>
</dbReference>
<dbReference type="GeneID" id="96904073"/>
<dbReference type="Pfam" id="PF12931">
    <property type="entry name" value="TPR_Sec16"/>
    <property type="match status" value="1"/>
</dbReference>
<dbReference type="SUPFAM" id="SSF50978">
    <property type="entry name" value="WD40 repeat-like"/>
    <property type="match status" value="1"/>
</dbReference>
<dbReference type="GO" id="GO:0005198">
    <property type="term" value="F:structural molecule activity"/>
    <property type="evidence" value="ECO:0007669"/>
    <property type="project" value="EnsemblFungi"/>
</dbReference>
<dbReference type="InterPro" id="IPR036322">
    <property type="entry name" value="WD40_repeat_dom_sf"/>
</dbReference>
<dbReference type="OrthoDB" id="542917at2759"/>
<dbReference type="SUPFAM" id="SSF47938">
    <property type="entry name" value="Functional domain of the splicing factor Prp18"/>
    <property type="match status" value="1"/>
</dbReference>
<comment type="subcellular location">
    <subcellularLocation>
        <location evidence="1">Cytoplasmic vesicle</location>
        <location evidence="1">COPII-coated vesicle membrane</location>
        <topology evidence="1">Peripheral membrane protein</topology>
        <orientation evidence="1">Cytoplasmic side</orientation>
    </subcellularLocation>
    <subcellularLocation>
        <location evidence="2">Endoplasmic reticulum membrane</location>
        <topology evidence="2">Peripheral membrane protein</topology>
        <orientation evidence="2">Cytoplasmic side</orientation>
    </subcellularLocation>
</comment>
<dbReference type="InterPro" id="IPR001680">
    <property type="entry name" value="WD40_rpt"/>
</dbReference>
<feature type="compositionally biased region" description="Pro residues" evidence="16">
    <location>
        <begin position="1113"/>
        <end position="1122"/>
    </location>
</feature>
<evidence type="ECO:0000256" key="5">
    <source>
        <dbReference type="ARBA" id="ARBA00021236"/>
    </source>
</evidence>
<dbReference type="GO" id="GO:0090110">
    <property type="term" value="P:COPII-coated vesicle cargo loading"/>
    <property type="evidence" value="ECO:0007669"/>
    <property type="project" value="TreeGrafter"/>
</dbReference>
<evidence type="ECO:0000256" key="13">
    <source>
        <dbReference type="ARBA" id="ARBA00023329"/>
    </source>
</evidence>
<dbReference type="Gene3D" id="2.130.10.10">
    <property type="entry name" value="YVTN repeat-like/Quinoprotein amine dehydrogenase"/>
    <property type="match status" value="1"/>
</dbReference>
<protein>
    <recommendedName>
        <fullName evidence="5">Protein transport protein SEC31</fullName>
    </recommendedName>
    <alternativeName>
        <fullName evidence="4">Protein transport protein sec31</fullName>
    </alternativeName>
</protein>
<dbReference type="InterPro" id="IPR021614">
    <property type="entry name" value="Sec31"/>
</dbReference>
<dbReference type="GO" id="GO:0007029">
    <property type="term" value="P:endoplasmic reticulum organization"/>
    <property type="evidence" value="ECO:0007669"/>
    <property type="project" value="TreeGrafter"/>
</dbReference>
<name>G0VG26_NAUCA</name>
<evidence type="ECO:0000256" key="9">
    <source>
        <dbReference type="ARBA" id="ARBA00022824"/>
    </source>
</evidence>
<evidence type="ECO:0000256" key="14">
    <source>
        <dbReference type="ARBA" id="ARBA00025471"/>
    </source>
</evidence>
<dbReference type="PROSITE" id="PS50082">
    <property type="entry name" value="WD_REPEATS_2"/>
    <property type="match status" value="2"/>
</dbReference>
<dbReference type="AlphaFoldDB" id="G0VG26"/>
<dbReference type="OMA" id="AQWAFGG"/>
<dbReference type="SMART" id="SM00320">
    <property type="entry name" value="WD40"/>
    <property type="match status" value="6"/>
</dbReference>
<feature type="compositionally biased region" description="Polar residues" evidence="16">
    <location>
        <begin position="950"/>
        <end position="962"/>
    </location>
</feature>
<evidence type="ECO:0000256" key="7">
    <source>
        <dbReference type="ARBA" id="ARBA00022574"/>
    </source>
</evidence>
<keyword evidence="9" id="KW-0256">Endoplasmic reticulum</keyword>
<feature type="repeat" description="WD" evidence="15">
    <location>
        <begin position="109"/>
        <end position="144"/>
    </location>
</feature>
<dbReference type="Proteomes" id="UP000001640">
    <property type="component" value="Chromosome 5"/>
</dbReference>
<evidence type="ECO:0000256" key="8">
    <source>
        <dbReference type="ARBA" id="ARBA00022737"/>
    </source>
</evidence>
<dbReference type="STRING" id="1064592.G0VG26"/>
<feature type="repeat" description="WD" evidence="15">
    <location>
        <begin position="258"/>
        <end position="300"/>
    </location>
</feature>
<feature type="region of interest" description="Disordered" evidence="16">
    <location>
        <begin position="477"/>
        <end position="496"/>
    </location>
</feature>
<evidence type="ECO:0000259" key="17">
    <source>
        <dbReference type="Pfam" id="PF07304"/>
    </source>
</evidence>
<keyword evidence="10" id="KW-0931">ER-Golgi transport</keyword>
<dbReference type="GO" id="GO:1902953">
    <property type="term" value="P:positive regulation of ER to Golgi vesicle-mediated transport"/>
    <property type="evidence" value="ECO:0007669"/>
    <property type="project" value="EnsemblFungi"/>
</dbReference>
<dbReference type="KEGG" id="ncs:NCAS_0E03750"/>
<dbReference type="GO" id="GO:0070863">
    <property type="term" value="P:positive regulation of protein exit from endoplasmic reticulum"/>
    <property type="evidence" value="ECO:0007669"/>
    <property type="project" value="EnsemblFungi"/>
</dbReference>
<keyword evidence="6" id="KW-0813">Transport</keyword>
<reference key="2">
    <citation type="submission" date="2011-08" db="EMBL/GenBank/DDBJ databases">
        <title>Genome sequence of Naumovozyma castellii.</title>
        <authorList>
            <person name="Gordon J.L."/>
            <person name="Armisen D."/>
            <person name="Proux-Wera E."/>
            <person name="OhEigeartaigh S.S."/>
            <person name="Byrne K.P."/>
            <person name="Wolfe K.H."/>
        </authorList>
    </citation>
    <scope>NUCLEOTIDE SEQUENCE</scope>
    <source>
        <strain>Type strain:CBS 4309</strain>
    </source>
</reference>
<keyword evidence="12" id="KW-0472">Membrane</keyword>
<evidence type="ECO:0000256" key="1">
    <source>
        <dbReference type="ARBA" id="ARBA00004299"/>
    </source>
</evidence>
<organism evidence="19 20">
    <name type="scientific">Naumovozyma castellii</name>
    <name type="common">Yeast</name>
    <name type="synonym">Saccharomyces castellii</name>
    <dbReference type="NCBI Taxonomy" id="27288"/>
    <lineage>
        <taxon>Eukaryota</taxon>
        <taxon>Fungi</taxon>
        <taxon>Dikarya</taxon>
        <taxon>Ascomycota</taxon>
        <taxon>Saccharomycotina</taxon>
        <taxon>Saccharomycetes</taxon>
        <taxon>Saccharomycetales</taxon>
        <taxon>Saccharomycetaceae</taxon>
        <taxon>Naumovozyma</taxon>
    </lineage>
</organism>
<evidence type="ECO:0000256" key="10">
    <source>
        <dbReference type="ARBA" id="ARBA00022892"/>
    </source>
</evidence>
<evidence type="ECO:0000313" key="20">
    <source>
        <dbReference type="Proteomes" id="UP000001640"/>
    </source>
</evidence>
<dbReference type="Pfam" id="PF07304">
    <property type="entry name" value="SRA1"/>
    <property type="match status" value="1"/>
</dbReference>
<dbReference type="InterPro" id="IPR019775">
    <property type="entry name" value="WD40_repeat_CS"/>
</dbReference>
<dbReference type="eggNOG" id="KOG0307">
    <property type="taxonomic scope" value="Eukaryota"/>
</dbReference>
<dbReference type="GO" id="GO:0005789">
    <property type="term" value="C:endoplasmic reticulum membrane"/>
    <property type="evidence" value="ECO:0007669"/>
    <property type="project" value="UniProtKB-SubCell"/>
</dbReference>
<feature type="region of interest" description="Disordered" evidence="16">
    <location>
        <begin position="835"/>
        <end position="908"/>
    </location>
</feature>
<evidence type="ECO:0000313" key="19">
    <source>
        <dbReference type="EMBL" id="CCC70445.1"/>
    </source>
</evidence>
<accession>G0VG26</accession>
<gene>
    <name evidence="19" type="primary">NCAS0E03750</name>
    <name evidence="19" type="ordered locus">NCAS_0E03750</name>
</gene>
<dbReference type="InParanoid" id="G0VG26"/>
<dbReference type="EMBL" id="HE576756">
    <property type="protein sequence ID" value="CCC70445.1"/>
    <property type="molecule type" value="Genomic_DNA"/>
</dbReference>
<dbReference type="GO" id="GO:0015031">
    <property type="term" value="P:protein transport"/>
    <property type="evidence" value="ECO:0007669"/>
    <property type="project" value="UniProtKB-KW"/>
</dbReference>
<keyword evidence="7 15" id="KW-0853">WD repeat</keyword>
<keyword evidence="8" id="KW-0677">Repeat</keyword>
<feature type="compositionally biased region" description="Low complexity" evidence="16">
    <location>
        <begin position="964"/>
        <end position="977"/>
    </location>
</feature>
<dbReference type="Gene3D" id="1.25.40.980">
    <property type="match status" value="1"/>
</dbReference>
<feature type="domain" description="SRA1/Sec31" evidence="17">
    <location>
        <begin position="1140"/>
        <end position="1271"/>
    </location>
</feature>
<dbReference type="Gene3D" id="1.20.940.10">
    <property type="entry name" value="Functional domain of the splicing factor Prp18"/>
    <property type="match status" value="1"/>
</dbReference>
<feature type="compositionally biased region" description="Polar residues" evidence="16">
    <location>
        <begin position="1086"/>
        <end position="1098"/>
    </location>
</feature>
<feature type="compositionally biased region" description="Low complexity" evidence="16">
    <location>
        <begin position="1123"/>
        <end position="1138"/>
    </location>
</feature>